<evidence type="ECO:0000313" key="2">
    <source>
        <dbReference type="EMBL" id="MPL76880.1"/>
    </source>
</evidence>
<dbReference type="GO" id="GO:0008408">
    <property type="term" value="F:3'-5' exonuclease activity"/>
    <property type="evidence" value="ECO:0007669"/>
    <property type="project" value="TreeGrafter"/>
</dbReference>
<dbReference type="GO" id="GO:0003887">
    <property type="term" value="F:DNA-directed DNA polymerase activity"/>
    <property type="evidence" value="ECO:0007669"/>
    <property type="project" value="UniProtKB-EC"/>
</dbReference>
<dbReference type="Pfam" id="PF00929">
    <property type="entry name" value="RNase_T"/>
    <property type="match status" value="1"/>
</dbReference>
<organism evidence="2">
    <name type="scientific">bioreactor metagenome</name>
    <dbReference type="NCBI Taxonomy" id="1076179"/>
    <lineage>
        <taxon>unclassified sequences</taxon>
        <taxon>metagenomes</taxon>
        <taxon>ecological metagenomes</taxon>
    </lineage>
</organism>
<dbReference type="PANTHER" id="PTHR30231:SF42">
    <property type="entry name" value="EXONUCLEASE"/>
    <property type="match status" value="1"/>
</dbReference>
<proteinExistence type="predicted"/>
<protein>
    <submittedName>
        <fullName evidence="2">DNA polymerase III PolC-type</fullName>
        <ecNumber evidence="2">2.7.7.7</ecNumber>
    </submittedName>
</protein>
<keyword evidence="2" id="KW-0548">Nucleotidyltransferase</keyword>
<dbReference type="CDD" id="cd06130">
    <property type="entry name" value="DNA_pol_III_epsilon_like"/>
    <property type="match status" value="1"/>
</dbReference>
<dbReference type="SMART" id="SM00479">
    <property type="entry name" value="EXOIII"/>
    <property type="match status" value="1"/>
</dbReference>
<name>A0A644UDE3_9ZZZZ</name>
<dbReference type="EMBL" id="VSSQ01000101">
    <property type="protein sequence ID" value="MPL76880.1"/>
    <property type="molecule type" value="Genomic_DNA"/>
</dbReference>
<dbReference type="InterPro" id="IPR013520">
    <property type="entry name" value="Ribonucl_H"/>
</dbReference>
<comment type="caution">
    <text evidence="2">The sequence shown here is derived from an EMBL/GenBank/DDBJ whole genome shotgun (WGS) entry which is preliminary data.</text>
</comment>
<dbReference type="AlphaFoldDB" id="A0A644UDE3"/>
<dbReference type="SUPFAM" id="SSF53098">
    <property type="entry name" value="Ribonuclease H-like"/>
    <property type="match status" value="1"/>
</dbReference>
<evidence type="ECO:0000259" key="1">
    <source>
        <dbReference type="SMART" id="SM00479"/>
    </source>
</evidence>
<sequence>MLDFVAIDFETADPTHPCSLGIAVVRDSKIVFVKQWLIKPACYPYFHFYAQKIHGIKKEDVKFEPEFDELWNEIKPFIENQTLVAHNANFDIGILRKTLENYKIAIPKFNYFCTYQIARLTWKDSKKYSLDFLCEQEKIEFSHHNADSDAYACARLLLREMEILGIEDLKLLKKITNKATKEEKIAKQERDILKQLRRQEKLNIK</sequence>
<dbReference type="PANTHER" id="PTHR30231">
    <property type="entry name" value="DNA POLYMERASE III SUBUNIT EPSILON"/>
    <property type="match status" value="1"/>
</dbReference>
<accession>A0A644UDE3</accession>
<keyword evidence="2" id="KW-0808">Transferase</keyword>
<dbReference type="EC" id="2.7.7.7" evidence="2"/>
<dbReference type="Gene3D" id="3.30.420.10">
    <property type="entry name" value="Ribonuclease H-like superfamily/Ribonuclease H"/>
    <property type="match status" value="1"/>
</dbReference>
<dbReference type="InterPro" id="IPR012337">
    <property type="entry name" value="RNaseH-like_sf"/>
</dbReference>
<gene>
    <name evidence="2" type="primary">polC_13</name>
    <name evidence="2" type="ORF">SDC9_22731</name>
</gene>
<dbReference type="GO" id="GO:0005829">
    <property type="term" value="C:cytosol"/>
    <property type="evidence" value="ECO:0007669"/>
    <property type="project" value="TreeGrafter"/>
</dbReference>
<dbReference type="InterPro" id="IPR036397">
    <property type="entry name" value="RNaseH_sf"/>
</dbReference>
<reference evidence="2" key="1">
    <citation type="submission" date="2019-08" db="EMBL/GenBank/DDBJ databases">
        <authorList>
            <person name="Kucharzyk K."/>
            <person name="Murdoch R.W."/>
            <person name="Higgins S."/>
            <person name="Loffler F."/>
        </authorList>
    </citation>
    <scope>NUCLEOTIDE SEQUENCE</scope>
</reference>
<dbReference type="GO" id="GO:0003676">
    <property type="term" value="F:nucleic acid binding"/>
    <property type="evidence" value="ECO:0007669"/>
    <property type="project" value="InterPro"/>
</dbReference>
<feature type="domain" description="Exonuclease" evidence="1">
    <location>
        <begin position="3"/>
        <end position="166"/>
    </location>
</feature>